<comment type="caution">
    <text evidence="1">The sequence shown here is derived from an EMBL/GenBank/DDBJ whole genome shotgun (WGS) entry which is preliminary data.</text>
</comment>
<dbReference type="Pfam" id="PF10518">
    <property type="entry name" value="TAT_signal"/>
    <property type="match status" value="1"/>
</dbReference>
<reference evidence="1 2" key="1">
    <citation type="submission" date="2018-08" db="EMBL/GenBank/DDBJ databases">
        <title>A genome reference for cultivated species of the human gut microbiota.</title>
        <authorList>
            <person name="Zou Y."/>
            <person name="Xue W."/>
            <person name="Luo G."/>
        </authorList>
    </citation>
    <scope>NUCLEOTIDE SEQUENCE [LARGE SCALE GENOMIC DNA]</scope>
    <source>
        <strain evidence="1 2">AF29-11BH</strain>
    </source>
</reference>
<evidence type="ECO:0000313" key="2">
    <source>
        <dbReference type="Proteomes" id="UP000260783"/>
    </source>
</evidence>
<dbReference type="PROSITE" id="PS51318">
    <property type="entry name" value="TAT"/>
    <property type="match status" value="1"/>
</dbReference>
<proteinExistence type="predicted"/>
<dbReference type="NCBIfam" id="TIGR01409">
    <property type="entry name" value="TAT_signal_seq"/>
    <property type="match status" value="1"/>
</dbReference>
<sequence>MLERKIVRLIIMSNISRRQFLKGAGVATLAVAAAGMLAGCSKEDVPVIPEVTTRPVMVIFMADKGNGETVVVGETAKIDVLKTENSVKVADIDKKLLPEGYYLENEKAVVEIRKDASKGEYIIVFVTDVTYATKEVEVKLHVTNPTLGEDPQKIVKVTVAKDATTIRIGQIKLPEGYEFVPGAYEADVDYPINDAMQFAIKHV</sequence>
<gene>
    <name evidence="1" type="ORF">DWZ04_07080</name>
</gene>
<evidence type="ECO:0000313" key="1">
    <source>
        <dbReference type="EMBL" id="RGB98016.1"/>
    </source>
</evidence>
<accession>A0A3E2UNC0</accession>
<dbReference type="EMBL" id="QVEW01000006">
    <property type="protein sequence ID" value="RGB98016.1"/>
    <property type="molecule type" value="Genomic_DNA"/>
</dbReference>
<organism evidence="1 2">
    <name type="scientific">Faecalibacterium prausnitzii</name>
    <dbReference type="NCBI Taxonomy" id="853"/>
    <lineage>
        <taxon>Bacteria</taxon>
        <taxon>Bacillati</taxon>
        <taxon>Bacillota</taxon>
        <taxon>Clostridia</taxon>
        <taxon>Eubacteriales</taxon>
        <taxon>Oscillospiraceae</taxon>
        <taxon>Faecalibacterium</taxon>
    </lineage>
</organism>
<dbReference type="Proteomes" id="UP000260783">
    <property type="component" value="Unassembled WGS sequence"/>
</dbReference>
<dbReference type="InterPro" id="IPR006311">
    <property type="entry name" value="TAT_signal"/>
</dbReference>
<name>A0A3E2UNC0_9FIRM</name>
<dbReference type="AlphaFoldDB" id="A0A3E2UNC0"/>
<protein>
    <submittedName>
        <fullName evidence="1">Twin-arginine translocation signal domain-containing protein</fullName>
    </submittedName>
</protein>
<dbReference type="InterPro" id="IPR019546">
    <property type="entry name" value="TAT_signal_bac_arc"/>
</dbReference>